<keyword evidence="4 7" id="KW-0812">Transmembrane</keyword>
<evidence type="ECO:0000313" key="9">
    <source>
        <dbReference type="EMBL" id="MFC6237969.1"/>
    </source>
</evidence>
<keyword evidence="2" id="KW-0813">Transport</keyword>
<feature type="transmembrane region" description="Helical" evidence="7">
    <location>
        <begin position="481"/>
        <end position="500"/>
    </location>
</feature>
<keyword evidence="3" id="KW-1003">Cell membrane</keyword>
<dbReference type="EMBL" id="JBHSTI010000008">
    <property type="protein sequence ID" value="MFC6237969.1"/>
    <property type="molecule type" value="Genomic_DNA"/>
</dbReference>
<evidence type="ECO:0000256" key="1">
    <source>
        <dbReference type="ARBA" id="ARBA00004651"/>
    </source>
</evidence>
<feature type="transmembrane region" description="Helical" evidence="7">
    <location>
        <begin position="417"/>
        <end position="437"/>
    </location>
</feature>
<dbReference type="PROSITE" id="PS50850">
    <property type="entry name" value="MFS"/>
    <property type="match status" value="1"/>
</dbReference>
<feature type="transmembrane region" description="Helical" evidence="7">
    <location>
        <begin position="26"/>
        <end position="50"/>
    </location>
</feature>
<comment type="subcellular location">
    <subcellularLocation>
        <location evidence="1">Cell membrane</location>
        <topology evidence="1">Multi-pass membrane protein</topology>
    </subcellularLocation>
</comment>
<dbReference type="InterPro" id="IPR004638">
    <property type="entry name" value="EmrB-like"/>
</dbReference>
<evidence type="ECO:0000256" key="6">
    <source>
        <dbReference type="ARBA" id="ARBA00023136"/>
    </source>
</evidence>
<feature type="transmembrane region" description="Helical" evidence="7">
    <location>
        <begin position="180"/>
        <end position="202"/>
    </location>
</feature>
<protein>
    <submittedName>
        <fullName evidence="9">MDR family MFS transporter</fullName>
    </submittedName>
</protein>
<gene>
    <name evidence="9" type="ORF">ACFQGU_08770</name>
</gene>
<organism evidence="9 10">
    <name type="scientific">Longivirga aurantiaca</name>
    <dbReference type="NCBI Taxonomy" id="1837743"/>
    <lineage>
        <taxon>Bacteria</taxon>
        <taxon>Bacillati</taxon>
        <taxon>Actinomycetota</taxon>
        <taxon>Actinomycetes</taxon>
        <taxon>Sporichthyales</taxon>
        <taxon>Sporichthyaceae</taxon>
        <taxon>Longivirga</taxon>
    </lineage>
</organism>
<proteinExistence type="predicted"/>
<dbReference type="PANTHER" id="PTHR23501:SF197">
    <property type="entry name" value="COMD"/>
    <property type="match status" value="1"/>
</dbReference>
<dbReference type="NCBIfam" id="TIGR00711">
    <property type="entry name" value="efflux_EmrB"/>
    <property type="match status" value="1"/>
</dbReference>
<feature type="transmembrane region" description="Helical" evidence="7">
    <location>
        <begin position="150"/>
        <end position="168"/>
    </location>
</feature>
<dbReference type="Pfam" id="PF07690">
    <property type="entry name" value="MFS_1"/>
    <property type="match status" value="1"/>
</dbReference>
<comment type="caution">
    <text evidence="9">The sequence shown here is derived from an EMBL/GenBank/DDBJ whole genome shotgun (WGS) entry which is preliminary data.</text>
</comment>
<feature type="transmembrane region" description="Helical" evidence="7">
    <location>
        <begin position="214"/>
        <end position="233"/>
    </location>
</feature>
<keyword evidence="6 7" id="KW-0472">Membrane</keyword>
<evidence type="ECO:0000256" key="2">
    <source>
        <dbReference type="ARBA" id="ARBA00022448"/>
    </source>
</evidence>
<dbReference type="Proteomes" id="UP001596138">
    <property type="component" value="Unassembled WGS sequence"/>
</dbReference>
<dbReference type="SUPFAM" id="SSF103473">
    <property type="entry name" value="MFS general substrate transporter"/>
    <property type="match status" value="1"/>
</dbReference>
<accession>A0ABW1T0X4</accession>
<dbReference type="InterPro" id="IPR036259">
    <property type="entry name" value="MFS_trans_sf"/>
</dbReference>
<feature type="transmembrane region" description="Helical" evidence="7">
    <location>
        <begin position="91"/>
        <end position="109"/>
    </location>
</feature>
<dbReference type="CDD" id="cd17502">
    <property type="entry name" value="MFS_Azr1_MDR_like"/>
    <property type="match status" value="1"/>
</dbReference>
<feature type="transmembrane region" description="Helical" evidence="7">
    <location>
        <begin position="239"/>
        <end position="261"/>
    </location>
</feature>
<feature type="transmembrane region" description="Helical" evidence="7">
    <location>
        <begin position="62"/>
        <end position="79"/>
    </location>
</feature>
<feature type="transmembrane region" description="Helical" evidence="7">
    <location>
        <begin position="375"/>
        <end position="396"/>
    </location>
</feature>
<evidence type="ECO:0000256" key="7">
    <source>
        <dbReference type="SAM" id="Phobius"/>
    </source>
</evidence>
<evidence type="ECO:0000256" key="3">
    <source>
        <dbReference type="ARBA" id="ARBA00022475"/>
    </source>
</evidence>
<sequence>MSTPDSARAEFVFDPEVAESRKHLRWILSALMLTMLLAALDQTIVSTALPTITSDLGGLQELSWVITAYLLASTASTPIWGKLSDLYGRKVMLQSAVAVFVAASMLAGLSQNMAQLIGTRALQGIGGGGIMVLVMAVIADLIPPRDRGRYAGLFGAVFGLSSVIGPLLGGFFTEQLSWRWIFYINVPLGIAAFAALAIFLHLPVLHEKKPIDWLGSALLVAGVTMVLLVTVWGGQEYDWTSPTIIGLALGGVAALALFVWHELRTEEPIVPMSLFSNRVFRVSSMVGFIVGFAMFGSIVYLSIYFQVVRGATPTQAGLMLLPLMLGILITSILSGQLIARMGRYKMFPIIGTGLAAVGIYMMSKLGVDSPYWYNALAMFILGAGLGNVMQTLVLAVQNTVAPQQMGAATSGSTFFRSIGGSFGTAFFGAVWTARLAAELNAAFPGGSGQIGDATSSIGSIQALPPDIQATVLQAFADAIDTTFLVAVPFMVVAFLLAWLLPEVRLKTKRDVENELADDAAVPLPMSLD</sequence>
<dbReference type="Gene3D" id="1.20.1720.10">
    <property type="entry name" value="Multidrug resistance protein D"/>
    <property type="match status" value="1"/>
</dbReference>
<dbReference type="PRINTS" id="PR01036">
    <property type="entry name" value="TCRTETB"/>
</dbReference>
<feature type="transmembrane region" description="Helical" evidence="7">
    <location>
        <begin position="317"/>
        <end position="339"/>
    </location>
</feature>
<feature type="domain" description="Major facilitator superfamily (MFS) profile" evidence="8">
    <location>
        <begin position="27"/>
        <end position="505"/>
    </location>
</feature>
<dbReference type="InterPro" id="IPR020846">
    <property type="entry name" value="MFS_dom"/>
</dbReference>
<feature type="transmembrane region" description="Helical" evidence="7">
    <location>
        <begin position="346"/>
        <end position="363"/>
    </location>
</feature>
<reference evidence="10" key="1">
    <citation type="journal article" date="2019" name="Int. J. Syst. Evol. Microbiol.">
        <title>The Global Catalogue of Microorganisms (GCM) 10K type strain sequencing project: providing services to taxonomists for standard genome sequencing and annotation.</title>
        <authorList>
            <consortium name="The Broad Institute Genomics Platform"/>
            <consortium name="The Broad Institute Genome Sequencing Center for Infectious Disease"/>
            <person name="Wu L."/>
            <person name="Ma J."/>
        </authorList>
    </citation>
    <scope>NUCLEOTIDE SEQUENCE [LARGE SCALE GENOMIC DNA]</scope>
    <source>
        <strain evidence="10">CGMCC 4.7317</strain>
    </source>
</reference>
<keyword evidence="10" id="KW-1185">Reference proteome</keyword>
<feature type="transmembrane region" description="Helical" evidence="7">
    <location>
        <begin position="121"/>
        <end position="143"/>
    </location>
</feature>
<name>A0ABW1T0X4_9ACTN</name>
<dbReference type="RefSeq" id="WP_386765751.1">
    <property type="nucleotide sequence ID" value="NZ_JBHSTI010000008.1"/>
</dbReference>
<evidence type="ECO:0000259" key="8">
    <source>
        <dbReference type="PROSITE" id="PS50850"/>
    </source>
</evidence>
<evidence type="ECO:0000256" key="4">
    <source>
        <dbReference type="ARBA" id="ARBA00022692"/>
    </source>
</evidence>
<feature type="transmembrane region" description="Helical" evidence="7">
    <location>
        <begin position="282"/>
        <end position="305"/>
    </location>
</feature>
<evidence type="ECO:0000256" key="5">
    <source>
        <dbReference type="ARBA" id="ARBA00022989"/>
    </source>
</evidence>
<dbReference type="Gene3D" id="1.20.1250.20">
    <property type="entry name" value="MFS general substrate transporter like domains"/>
    <property type="match status" value="1"/>
</dbReference>
<dbReference type="InterPro" id="IPR011701">
    <property type="entry name" value="MFS"/>
</dbReference>
<dbReference type="PANTHER" id="PTHR23501">
    <property type="entry name" value="MAJOR FACILITATOR SUPERFAMILY"/>
    <property type="match status" value="1"/>
</dbReference>
<keyword evidence="5 7" id="KW-1133">Transmembrane helix</keyword>
<evidence type="ECO:0000313" key="10">
    <source>
        <dbReference type="Proteomes" id="UP001596138"/>
    </source>
</evidence>